<dbReference type="InterPro" id="IPR046240">
    <property type="entry name" value="DUF6273"/>
</dbReference>
<proteinExistence type="predicted"/>
<evidence type="ECO:0000259" key="1">
    <source>
        <dbReference type="Pfam" id="PF19789"/>
    </source>
</evidence>
<evidence type="ECO:0000313" key="2">
    <source>
        <dbReference type="EMBL" id="DAF59093.1"/>
    </source>
</evidence>
<dbReference type="Pfam" id="PF19789">
    <property type="entry name" value="DUF6273"/>
    <property type="match status" value="1"/>
</dbReference>
<sequence>MADLSKFSIGGTAYNLKDSSARNTANAVTTAEEYDRQHNTNSYAGRSLASVFANEIGSTDVYTWLRNRARSANFAGLRIGDYIDVPITAGANVPSQTVRYRIGAIDHYYQCGDTAKGHHIVMVPLAPVSVTGDKASNTSYLQWRDTNDNNGTAEEKHPYLVSKLHDWEINDFLPALPTALQNAIMAQRVLLEERYSSSEKLTESSGLSWADLGKVWSPSEMEVYGCPVWGTKGYSVGFDSQFPIFSDTASRIAGGRVIWWLRSVMGGSASGACPVGHNGTASNTAPADDWVRPLPCFLIG</sequence>
<feature type="domain" description="DUF6273" evidence="1">
    <location>
        <begin position="150"/>
        <end position="294"/>
    </location>
</feature>
<reference evidence="2" key="1">
    <citation type="journal article" date="2021" name="Proc. Natl. Acad. Sci. U.S.A.">
        <title>A Catalog of Tens of Thousands of Viruses from Human Metagenomes Reveals Hidden Associations with Chronic Diseases.</title>
        <authorList>
            <person name="Tisza M.J."/>
            <person name="Buck C.B."/>
        </authorList>
    </citation>
    <scope>NUCLEOTIDE SEQUENCE</scope>
    <source>
        <strain evidence="2">CtjH82</strain>
    </source>
</reference>
<protein>
    <recommendedName>
        <fullName evidence="1">DUF6273 domain-containing protein</fullName>
    </recommendedName>
</protein>
<organism evidence="2">
    <name type="scientific">Myoviridae sp. ctjH82</name>
    <dbReference type="NCBI Taxonomy" id="2827704"/>
    <lineage>
        <taxon>Viruses</taxon>
        <taxon>Duplodnaviria</taxon>
        <taxon>Heunggongvirae</taxon>
        <taxon>Uroviricota</taxon>
        <taxon>Caudoviricetes</taxon>
    </lineage>
</organism>
<dbReference type="EMBL" id="BK032762">
    <property type="protein sequence ID" value="DAF59093.1"/>
    <property type="molecule type" value="Genomic_DNA"/>
</dbReference>
<name>A0A8S5T6X1_9CAUD</name>
<accession>A0A8S5T6X1</accession>